<dbReference type="OrthoDB" id="9799036at2"/>
<dbReference type="Pfam" id="PF13279">
    <property type="entry name" value="4HBT_2"/>
    <property type="match status" value="1"/>
</dbReference>
<name>A0A250AZ63_9GAMM</name>
<evidence type="ECO:0000256" key="2">
    <source>
        <dbReference type="ARBA" id="ARBA00022801"/>
    </source>
</evidence>
<dbReference type="InterPro" id="IPR006684">
    <property type="entry name" value="YbgC/YbaW"/>
</dbReference>
<dbReference type="InterPro" id="IPR050563">
    <property type="entry name" value="4-hydroxybenzoyl-CoA_TE"/>
</dbReference>
<dbReference type="RefSeq" id="WP_095845597.1">
    <property type="nucleotide sequence ID" value="NZ_CP014136.1"/>
</dbReference>
<dbReference type="Gene3D" id="3.10.129.10">
    <property type="entry name" value="Hotdog Thioesterase"/>
    <property type="match status" value="1"/>
</dbReference>
<organism evidence="3 4">
    <name type="scientific">Gibbsiella quercinecans</name>
    <dbReference type="NCBI Taxonomy" id="929813"/>
    <lineage>
        <taxon>Bacteria</taxon>
        <taxon>Pseudomonadati</taxon>
        <taxon>Pseudomonadota</taxon>
        <taxon>Gammaproteobacteria</taxon>
        <taxon>Enterobacterales</taxon>
        <taxon>Yersiniaceae</taxon>
        <taxon>Gibbsiella</taxon>
    </lineage>
</organism>
<keyword evidence="2" id="KW-0378">Hydrolase</keyword>
<evidence type="ECO:0000313" key="3">
    <source>
        <dbReference type="EMBL" id="ATA18992.1"/>
    </source>
</evidence>
<dbReference type="PIRSF" id="PIRSF003230">
    <property type="entry name" value="YbgC"/>
    <property type="match status" value="1"/>
</dbReference>
<dbReference type="PANTHER" id="PTHR31793">
    <property type="entry name" value="4-HYDROXYBENZOYL-COA THIOESTERASE FAMILY MEMBER"/>
    <property type="match status" value="1"/>
</dbReference>
<sequence length="137" mass="15444">MQTSIKVRGYHLDVYQHVNNARYLEFLEEARWAWLDELAAFQWLAANNVAFIVVNININYRKPALLGDTLLIDSQVEQLNGKSGVLSQCITRPPEGERVADALLTFVCVDLHTQRALPIEGELREHLLALTQQSSGA</sequence>
<dbReference type="PANTHER" id="PTHR31793:SF24">
    <property type="entry name" value="LONG-CHAIN ACYL-COA THIOESTERASE FADM"/>
    <property type="match status" value="1"/>
</dbReference>
<evidence type="ECO:0000313" key="4">
    <source>
        <dbReference type="Proteomes" id="UP000217182"/>
    </source>
</evidence>
<reference evidence="3 4" key="1">
    <citation type="submission" date="2016-01" db="EMBL/GenBank/DDBJ databases">
        <authorList>
            <person name="Oliw E.H."/>
        </authorList>
    </citation>
    <scope>NUCLEOTIDE SEQUENCE [LARGE SCALE GENOMIC DNA]</scope>
    <source>
        <strain evidence="3 4">FRB97</strain>
    </source>
</reference>
<dbReference type="Proteomes" id="UP000217182">
    <property type="component" value="Chromosome"/>
</dbReference>
<dbReference type="SUPFAM" id="SSF54637">
    <property type="entry name" value="Thioesterase/thiol ester dehydrase-isomerase"/>
    <property type="match status" value="1"/>
</dbReference>
<proteinExistence type="inferred from homology"/>
<dbReference type="KEGG" id="gqu:AWC35_06355"/>
<gene>
    <name evidence="3" type="ORF">AWC35_06355</name>
</gene>
<dbReference type="NCBIfam" id="TIGR00051">
    <property type="entry name" value="YbgC/FadM family acyl-CoA thioesterase"/>
    <property type="match status" value="1"/>
</dbReference>
<dbReference type="EMBL" id="CP014136">
    <property type="protein sequence ID" value="ATA18992.1"/>
    <property type="molecule type" value="Genomic_DNA"/>
</dbReference>
<dbReference type="CDD" id="cd00586">
    <property type="entry name" value="4HBT"/>
    <property type="match status" value="1"/>
</dbReference>
<comment type="similarity">
    <text evidence="1">Belongs to the 4-hydroxybenzoyl-CoA thioesterase family.</text>
</comment>
<dbReference type="AlphaFoldDB" id="A0A250AZ63"/>
<dbReference type="InterPro" id="IPR029069">
    <property type="entry name" value="HotDog_dom_sf"/>
</dbReference>
<dbReference type="GO" id="GO:0047617">
    <property type="term" value="F:fatty acyl-CoA hydrolase activity"/>
    <property type="evidence" value="ECO:0007669"/>
    <property type="project" value="TreeGrafter"/>
</dbReference>
<keyword evidence="4" id="KW-1185">Reference proteome</keyword>
<accession>A0A250AZ63</accession>
<protein>
    <submittedName>
        <fullName evidence="3">Thioesterase</fullName>
    </submittedName>
</protein>
<evidence type="ECO:0000256" key="1">
    <source>
        <dbReference type="ARBA" id="ARBA00005953"/>
    </source>
</evidence>